<evidence type="ECO:0000259" key="6">
    <source>
        <dbReference type="Pfam" id="PF18052"/>
    </source>
</evidence>
<dbReference type="GO" id="GO:0005524">
    <property type="term" value="F:ATP binding"/>
    <property type="evidence" value="ECO:0007669"/>
    <property type="project" value="UniProtKB-KW"/>
</dbReference>
<dbReference type="PANTHER" id="PTHR36766:SF45">
    <property type="entry name" value="NB-ARC DOMAIN-CONTAINING PROTEIN"/>
    <property type="match status" value="1"/>
</dbReference>
<dbReference type="Gene3D" id="3.80.10.10">
    <property type="entry name" value="Ribonuclease Inhibitor"/>
    <property type="match status" value="4"/>
</dbReference>
<evidence type="ECO:0000259" key="7">
    <source>
        <dbReference type="Pfam" id="PF25019"/>
    </source>
</evidence>
<dbReference type="InterPro" id="IPR056789">
    <property type="entry name" value="LRR_R13L1-DRL21"/>
</dbReference>
<keyword evidence="2" id="KW-0677">Repeat</keyword>
<dbReference type="InterPro" id="IPR032675">
    <property type="entry name" value="LRR_dom_sf"/>
</dbReference>
<dbReference type="Proteomes" id="UP001370490">
    <property type="component" value="Unassembled WGS sequence"/>
</dbReference>
<organism evidence="8 9">
    <name type="scientific">Dillenia turbinata</name>
    <dbReference type="NCBI Taxonomy" id="194707"/>
    <lineage>
        <taxon>Eukaryota</taxon>
        <taxon>Viridiplantae</taxon>
        <taxon>Streptophyta</taxon>
        <taxon>Embryophyta</taxon>
        <taxon>Tracheophyta</taxon>
        <taxon>Spermatophyta</taxon>
        <taxon>Magnoliopsida</taxon>
        <taxon>eudicotyledons</taxon>
        <taxon>Gunneridae</taxon>
        <taxon>Pentapetalae</taxon>
        <taxon>Dilleniales</taxon>
        <taxon>Dilleniaceae</taxon>
        <taxon>Dillenia</taxon>
    </lineage>
</organism>
<comment type="caution">
    <text evidence="8">The sequence shown here is derived from an EMBL/GenBank/DDBJ whole genome shotgun (WGS) entry which is preliminary data.</text>
</comment>
<reference evidence="8 9" key="1">
    <citation type="submission" date="2023-12" db="EMBL/GenBank/DDBJ databases">
        <title>A high-quality genome assembly for Dillenia turbinata (Dilleniales).</title>
        <authorList>
            <person name="Chanderbali A."/>
        </authorList>
    </citation>
    <scope>NUCLEOTIDE SEQUENCE [LARGE SCALE GENOMIC DNA]</scope>
    <source>
        <strain evidence="8">LSX21</strain>
        <tissue evidence="8">Leaf</tissue>
    </source>
</reference>
<dbReference type="Gene3D" id="1.20.5.4130">
    <property type="match status" value="1"/>
</dbReference>
<gene>
    <name evidence="8" type="ORF">RJ641_036753</name>
</gene>
<feature type="domain" description="R13L1/DRL21-like LRR repeat region" evidence="7">
    <location>
        <begin position="429"/>
        <end position="491"/>
    </location>
</feature>
<feature type="domain" description="Disease resistance N-terminal" evidence="6">
    <location>
        <begin position="9"/>
        <end position="96"/>
    </location>
</feature>
<name>A0AAN8VLI2_9MAGN</name>
<evidence type="ECO:0000256" key="4">
    <source>
        <dbReference type="ARBA" id="ARBA00022821"/>
    </source>
</evidence>
<dbReference type="GO" id="GO:0006952">
    <property type="term" value="P:defense response"/>
    <property type="evidence" value="ECO:0007669"/>
    <property type="project" value="UniProtKB-KW"/>
</dbReference>
<evidence type="ECO:0000256" key="5">
    <source>
        <dbReference type="ARBA" id="ARBA00022840"/>
    </source>
</evidence>
<sequence>MATAEPLLASFLQDLTLRLASQELKDFARREGFGKNVRKCTATLVEVMDLLVDAEKKQNTKAVAKIWLSNLKHLAYDLDDVLDDLEYELLQRRKSEEGVQEGSTSWSGQMQSLRSRIEEITGRFEEIEDEGKSVLKLQANPSMRCTTPRVRLPTTSLVVKSDVVGRDKEVEAILELLPMTAEKGGDRGGRRSELKECKERIMRETVGSSSLTTLKLLKISSLTCLPEESFKYLVALEKLTIFGCKELTHLWNNDAALKDLGRLRYLEIEYCERFRSFFPTGDAGLSCGSLRLLTSSQDSAVNGCEILECFPATGLPSSLKTLVIRNCESLWYLPDGVMQRNNKSTETEADGECCLEDLSIHGCPSLESFPSGVLPATLRSLLIGNCPKVESICGREREGMLLNAASSLEFIYFSYYPNLKSLPKCLGSCTPLTNLAYLTISDCEGIEWFPEEGLSSLNLRCLRISECKNLKSLPNNIQNLTSLEDLEIRRCPSLEWIPPQKGGLPHNLRVLEISHCKRLEESLDWSHHLHTHTALTSLRIGGEFREVVSVLDDDSRLLPLPPPSLKRLEIGGLKNLERISSSRGLNSLRHLMIRDCPMLQNLPNQGVLPSLLQLYIWGCPLLKPKCLEEGAF</sequence>
<dbReference type="Pfam" id="PF18052">
    <property type="entry name" value="Rx_N"/>
    <property type="match status" value="1"/>
</dbReference>
<keyword evidence="1" id="KW-0433">Leucine-rich repeat</keyword>
<dbReference type="SUPFAM" id="SSF52058">
    <property type="entry name" value="L domain-like"/>
    <property type="match status" value="2"/>
</dbReference>
<evidence type="ECO:0000256" key="1">
    <source>
        <dbReference type="ARBA" id="ARBA00022614"/>
    </source>
</evidence>
<keyword evidence="4" id="KW-0611">Plant defense</keyword>
<dbReference type="AlphaFoldDB" id="A0AAN8VLI2"/>
<keyword evidence="3" id="KW-0547">Nucleotide-binding</keyword>
<keyword evidence="9" id="KW-1185">Reference proteome</keyword>
<dbReference type="EMBL" id="JBAMMX010000009">
    <property type="protein sequence ID" value="KAK6933859.1"/>
    <property type="molecule type" value="Genomic_DNA"/>
</dbReference>
<accession>A0AAN8VLI2</accession>
<evidence type="ECO:0000313" key="8">
    <source>
        <dbReference type="EMBL" id="KAK6933859.1"/>
    </source>
</evidence>
<evidence type="ECO:0000256" key="2">
    <source>
        <dbReference type="ARBA" id="ARBA00022737"/>
    </source>
</evidence>
<proteinExistence type="predicted"/>
<keyword evidence="5" id="KW-0067">ATP-binding</keyword>
<dbReference type="PANTHER" id="PTHR36766">
    <property type="entry name" value="PLANT BROAD-SPECTRUM MILDEW RESISTANCE PROTEIN RPW8"/>
    <property type="match status" value="1"/>
</dbReference>
<evidence type="ECO:0000313" key="9">
    <source>
        <dbReference type="Proteomes" id="UP001370490"/>
    </source>
</evidence>
<evidence type="ECO:0000256" key="3">
    <source>
        <dbReference type="ARBA" id="ARBA00022741"/>
    </source>
</evidence>
<dbReference type="Pfam" id="PF25019">
    <property type="entry name" value="LRR_R13L1-DRL21"/>
    <property type="match status" value="1"/>
</dbReference>
<protein>
    <submittedName>
        <fullName evidence="8">Rx, N-terminal</fullName>
    </submittedName>
</protein>
<dbReference type="InterPro" id="IPR041118">
    <property type="entry name" value="Rx_N"/>
</dbReference>